<dbReference type="EnsemblFungi" id="MAPG_03996T0">
    <property type="protein sequence ID" value="MAPG_03996T0"/>
    <property type="gene ID" value="MAPG_03996"/>
</dbReference>
<evidence type="ECO:0000313" key="2">
    <source>
        <dbReference type="EMBL" id="KLU84962.1"/>
    </source>
</evidence>
<sequence length="254" mass="28223">VILRSTTTCQTTENLSIPRFPPPAGRGWTRAEDVVVSSLCSPDLDLLQAKACSWASHCVSAHAFFSSLFFLSFSYFFFVLCCQPRGREHPSADSSKTYMQLSGRRPCGSAVLGAHRHQLDACPCAPGLGTHDAFFLPARFADLIGPFHPPPTTLHPHSSLCPWQNKRKNDGRYLRLDTRHHPTRKKGNVGIPRWMRRCCCSCVRGPVPARGPLANPFGCAGRTHWRALPDNARLYSLCGLSSLMIVLSLFFQRT</sequence>
<keyword evidence="1" id="KW-1133">Transmembrane helix</keyword>
<evidence type="ECO:0000256" key="1">
    <source>
        <dbReference type="SAM" id="Phobius"/>
    </source>
</evidence>
<name>A0A0C4DVJ0_MAGP6</name>
<evidence type="ECO:0000313" key="3">
    <source>
        <dbReference type="EnsemblFungi" id="MAPG_03996T0"/>
    </source>
</evidence>
<evidence type="ECO:0000313" key="4">
    <source>
        <dbReference type="Proteomes" id="UP000011715"/>
    </source>
</evidence>
<proteinExistence type="predicted"/>
<keyword evidence="1" id="KW-0812">Transmembrane</keyword>
<dbReference type="Proteomes" id="UP000011715">
    <property type="component" value="Unassembled WGS sequence"/>
</dbReference>
<keyword evidence="4" id="KW-1185">Reference proteome</keyword>
<reference evidence="2" key="2">
    <citation type="submission" date="2010-05" db="EMBL/GenBank/DDBJ databases">
        <title>The Genome Sequence of Magnaporthe poae strain ATCC 64411.</title>
        <authorList>
            <consortium name="The Broad Institute Genome Sequencing Platform"/>
            <consortium name="Broad Institute Genome Sequencing Center for Infectious Disease"/>
            <person name="Ma L.-J."/>
            <person name="Dead R."/>
            <person name="Young S."/>
            <person name="Zeng Q."/>
            <person name="Koehrsen M."/>
            <person name="Alvarado L."/>
            <person name="Berlin A."/>
            <person name="Chapman S.B."/>
            <person name="Chen Z."/>
            <person name="Freedman E."/>
            <person name="Gellesch M."/>
            <person name="Goldberg J."/>
            <person name="Griggs A."/>
            <person name="Gujja S."/>
            <person name="Heilman E.R."/>
            <person name="Heiman D."/>
            <person name="Hepburn T."/>
            <person name="Howarth C."/>
            <person name="Jen D."/>
            <person name="Larson L."/>
            <person name="Mehta T."/>
            <person name="Neiman D."/>
            <person name="Pearson M."/>
            <person name="Roberts A."/>
            <person name="Saif S."/>
            <person name="Shea T."/>
            <person name="Shenoy N."/>
            <person name="Sisk P."/>
            <person name="Stolte C."/>
            <person name="Sykes S."/>
            <person name="Walk T."/>
            <person name="White J."/>
            <person name="Yandava C."/>
            <person name="Haas B."/>
            <person name="Nusbaum C."/>
            <person name="Birren B."/>
        </authorList>
    </citation>
    <scope>NUCLEOTIDE SEQUENCE</scope>
    <source>
        <strain evidence="2">ATCC 64411</strain>
    </source>
</reference>
<reference evidence="4" key="1">
    <citation type="submission" date="2010-05" db="EMBL/GenBank/DDBJ databases">
        <title>The genome sequence of Magnaporthe poae strain ATCC 64411.</title>
        <authorList>
            <person name="Ma L.-J."/>
            <person name="Dead R."/>
            <person name="Young S."/>
            <person name="Zeng Q."/>
            <person name="Koehrsen M."/>
            <person name="Alvarado L."/>
            <person name="Berlin A."/>
            <person name="Chapman S.B."/>
            <person name="Chen Z."/>
            <person name="Freedman E."/>
            <person name="Gellesch M."/>
            <person name="Goldberg J."/>
            <person name="Griggs A."/>
            <person name="Gujja S."/>
            <person name="Heilman E.R."/>
            <person name="Heiman D."/>
            <person name="Hepburn T."/>
            <person name="Howarth C."/>
            <person name="Jen D."/>
            <person name="Larson L."/>
            <person name="Mehta T."/>
            <person name="Neiman D."/>
            <person name="Pearson M."/>
            <person name="Roberts A."/>
            <person name="Saif S."/>
            <person name="Shea T."/>
            <person name="Shenoy N."/>
            <person name="Sisk P."/>
            <person name="Stolte C."/>
            <person name="Sykes S."/>
            <person name="Walk T."/>
            <person name="White J."/>
            <person name="Yandava C."/>
            <person name="Haas B."/>
            <person name="Nusbaum C."/>
            <person name="Birren B."/>
        </authorList>
    </citation>
    <scope>NUCLEOTIDE SEQUENCE [LARGE SCALE GENOMIC DNA]</scope>
    <source>
        <strain evidence="4">ATCC 64411 / 73-15</strain>
    </source>
</reference>
<dbReference type="EMBL" id="ADBL01000942">
    <property type="status" value="NOT_ANNOTATED_CDS"/>
    <property type="molecule type" value="Genomic_DNA"/>
</dbReference>
<keyword evidence="1" id="KW-0472">Membrane</keyword>
<reference evidence="2" key="3">
    <citation type="submission" date="2011-03" db="EMBL/GenBank/DDBJ databases">
        <title>Annotation of Magnaporthe poae ATCC 64411.</title>
        <authorList>
            <person name="Ma L.-J."/>
            <person name="Dead R."/>
            <person name="Young S.K."/>
            <person name="Zeng Q."/>
            <person name="Gargeya S."/>
            <person name="Fitzgerald M."/>
            <person name="Haas B."/>
            <person name="Abouelleil A."/>
            <person name="Alvarado L."/>
            <person name="Arachchi H.M."/>
            <person name="Berlin A."/>
            <person name="Brown A."/>
            <person name="Chapman S.B."/>
            <person name="Chen Z."/>
            <person name="Dunbar C."/>
            <person name="Freedman E."/>
            <person name="Gearin G."/>
            <person name="Gellesch M."/>
            <person name="Goldberg J."/>
            <person name="Griggs A."/>
            <person name="Gujja S."/>
            <person name="Heiman D."/>
            <person name="Howarth C."/>
            <person name="Larson L."/>
            <person name="Lui A."/>
            <person name="MacDonald P.J.P."/>
            <person name="Mehta T."/>
            <person name="Montmayeur A."/>
            <person name="Murphy C."/>
            <person name="Neiman D."/>
            <person name="Pearson M."/>
            <person name="Priest M."/>
            <person name="Roberts A."/>
            <person name="Saif S."/>
            <person name="Shea T."/>
            <person name="Shenoy N."/>
            <person name="Sisk P."/>
            <person name="Stolte C."/>
            <person name="Sykes S."/>
            <person name="Yandava C."/>
            <person name="Wortman J."/>
            <person name="Nusbaum C."/>
            <person name="Birren B."/>
        </authorList>
    </citation>
    <scope>NUCLEOTIDE SEQUENCE</scope>
    <source>
        <strain evidence="2">ATCC 64411</strain>
    </source>
</reference>
<reference evidence="3" key="4">
    <citation type="journal article" date="2015" name="G3 (Bethesda)">
        <title>Genome sequences of three phytopathogenic species of the Magnaporthaceae family of fungi.</title>
        <authorList>
            <person name="Okagaki L.H."/>
            <person name="Nunes C.C."/>
            <person name="Sailsbery J."/>
            <person name="Clay B."/>
            <person name="Brown D."/>
            <person name="John T."/>
            <person name="Oh Y."/>
            <person name="Young N."/>
            <person name="Fitzgerald M."/>
            <person name="Haas B.J."/>
            <person name="Zeng Q."/>
            <person name="Young S."/>
            <person name="Adiconis X."/>
            <person name="Fan L."/>
            <person name="Levin J.Z."/>
            <person name="Mitchell T.K."/>
            <person name="Okubara P.A."/>
            <person name="Farman M.L."/>
            <person name="Kohn L.M."/>
            <person name="Birren B."/>
            <person name="Ma L.-J."/>
            <person name="Dean R.A."/>
        </authorList>
    </citation>
    <scope>NUCLEOTIDE SEQUENCE</scope>
    <source>
        <strain evidence="3">ATCC 64411 / 73-15</strain>
    </source>
</reference>
<organism evidence="3 4">
    <name type="scientific">Magnaporthiopsis poae (strain ATCC 64411 / 73-15)</name>
    <name type="common">Kentucky bluegrass fungus</name>
    <name type="synonym">Magnaporthe poae</name>
    <dbReference type="NCBI Taxonomy" id="644358"/>
    <lineage>
        <taxon>Eukaryota</taxon>
        <taxon>Fungi</taxon>
        <taxon>Dikarya</taxon>
        <taxon>Ascomycota</taxon>
        <taxon>Pezizomycotina</taxon>
        <taxon>Sordariomycetes</taxon>
        <taxon>Sordariomycetidae</taxon>
        <taxon>Magnaporthales</taxon>
        <taxon>Magnaporthaceae</taxon>
        <taxon>Magnaporthiopsis</taxon>
    </lineage>
</organism>
<dbReference type="VEuPathDB" id="FungiDB:MAPG_03996"/>
<feature type="transmembrane region" description="Helical" evidence="1">
    <location>
        <begin position="63"/>
        <end position="82"/>
    </location>
</feature>
<accession>A0A0C4DVJ0</accession>
<dbReference type="AlphaFoldDB" id="A0A0C4DVJ0"/>
<dbReference type="EMBL" id="GL876968">
    <property type="protein sequence ID" value="KLU84962.1"/>
    <property type="molecule type" value="Genomic_DNA"/>
</dbReference>
<reference evidence="3" key="5">
    <citation type="submission" date="2015-06" db="UniProtKB">
        <authorList>
            <consortium name="EnsemblFungi"/>
        </authorList>
    </citation>
    <scope>IDENTIFICATION</scope>
    <source>
        <strain evidence="3">ATCC 64411</strain>
    </source>
</reference>
<gene>
    <name evidence="2" type="ORF">MAPG_03996</name>
</gene>
<protein>
    <submittedName>
        <fullName evidence="2 3">Uncharacterized protein</fullName>
    </submittedName>
</protein>